<evidence type="ECO:0000313" key="8">
    <source>
        <dbReference type="EMBL" id="KGA29416.1"/>
    </source>
</evidence>
<accession>A0AAW3EKV0</accession>
<dbReference type="GO" id="GO:0030170">
    <property type="term" value="F:pyridoxal phosphate binding"/>
    <property type="evidence" value="ECO:0007669"/>
    <property type="project" value="InterPro"/>
</dbReference>
<evidence type="ECO:0000256" key="6">
    <source>
        <dbReference type="RuleBase" id="RU003560"/>
    </source>
</evidence>
<sequence>MTKQRKDLRNIINDNFWLPFTPNGDFRQDPKLFTQADGFYYQDNIGNRILDGVSGLFTSALGHRRQEIADAVYQQFMTLDYSPSFYRSHPLAFETANELAKILPPQLDRLFFVNSGSEAIDSALKVALAYQRARKQSSRKLFISRERAYHGVNFGGVALSGLTNNRRQFAGSWPQVVHLRHTWLEENRYQRGQPEHGDYLADDLQRLIELHGAENIAACVIEPIAGSTGVLVPPKGYLERIRLLCDRYDILLIMDEVICGFGRTGKAFASQTFSIRPDIITLAKALTNGTQPMAAVAVDRRIYDQIIDAAGEQEIEFFHGYTWSAHPAACAAALATLRLYQGENVFANGEKLTPYFLDKLFELRELPIISDIRGFGLLGGIDLRPTEKVGQRGYLLQKKLFERGLHLKSTGDTLIVAPILVSTPAYIDDLFSILREVLSEERIAQ</sequence>
<dbReference type="InterPro" id="IPR015422">
    <property type="entry name" value="PyrdxlP-dep_Trfase_small"/>
</dbReference>
<dbReference type="SUPFAM" id="SSF53383">
    <property type="entry name" value="PLP-dependent transferases"/>
    <property type="match status" value="1"/>
</dbReference>
<dbReference type="GO" id="GO:0009102">
    <property type="term" value="P:biotin biosynthetic process"/>
    <property type="evidence" value="ECO:0007669"/>
    <property type="project" value="TreeGrafter"/>
</dbReference>
<dbReference type="RefSeq" id="WP_005975683.1">
    <property type="nucleotide sequence ID" value="NZ_JQHP01000002.1"/>
</dbReference>
<dbReference type="PANTHER" id="PTHR42684:SF1">
    <property type="entry name" value="BETA-ALANINE--PYRUVATE AMINOTRANSFERASE"/>
    <property type="match status" value="1"/>
</dbReference>
<evidence type="ECO:0000313" key="10">
    <source>
        <dbReference type="Proteomes" id="UP000029436"/>
    </source>
</evidence>
<dbReference type="InterPro" id="IPR049704">
    <property type="entry name" value="Aminotrans_3_PPA_site"/>
</dbReference>
<dbReference type="Pfam" id="PF00202">
    <property type="entry name" value="Aminotran_3"/>
    <property type="match status" value="1"/>
</dbReference>
<dbReference type="PANTHER" id="PTHR42684">
    <property type="entry name" value="ADENOSYLMETHIONINE-8-AMINO-7-OXONONANOATE AMINOTRANSFERASE"/>
    <property type="match status" value="1"/>
</dbReference>
<dbReference type="Gene3D" id="3.90.1150.10">
    <property type="entry name" value="Aspartate Aminotransferase, domain 1"/>
    <property type="match status" value="1"/>
</dbReference>
<keyword evidence="5 6" id="KW-0663">Pyridoxal phosphate</keyword>
<dbReference type="Proteomes" id="UP000029436">
    <property type="component" value="Unassembled WGS sequence"/>
</dbReference>
<keyword evidence="10" id="KW-1185">Reference proteome</keyword>
<keyword evidence="4" id="KW-0808">Transferase</keyword>
<protein>
    <submittedName>
        <fullName evidence="7">Omega amino acid--pyruvate aminotransferase</fullName>
    </submittedName>
</protein>
<comment type="cofactor">
    <cofactor evidence="1">
        <name>pyridoxal 5'-phosphate</name>
        <dbReference type="ChEBI" id="CHEBI:597326"/>
    </cofactor>
</comment>
<dbReference type="Proteomes" id="UP000029257">
    <property type="component" value="Unassembled WGS sequence"/>
</dbReference>
<dbReference type="Gene3D" id="3.40.640.10">
    <property type="entry name" value="Type I PLP-dependent aspartate aminotransferase-like (Major domain)"/>
    <property type="match status" value="1"/>
</dbReference>
<organism evidence="7 9">
    <name type="scientific">Pectobacterium wasabiae</name>
    <dbReference type="NCBI Taxonomy" id="55208"/>
    <lineage>
        <taxon>Bacteria</taxon>
        <taxon>Pseudomonadati</taxon>
        <taxon>Pseudomonadota</taxon>
        <taxon>Gammaproteobacteria</taxon>
        <taxon>Enterobacterales</taxon>
        <taxon>Pectobacteriaceae</taxon>
        <taxon>Pectobacterium</taxon>
    </lineage>
</organism>
<dbReference type="GO" id="GO:0004015">
    <property type="term" value="F:adenosylmethionine-8-amino-7-oxononanoate transaminase activity"/>
    <property type="evidence" value="ECO:0007669"/>
    <property type="project" value="TreeGrafter"/>
</dbReference>
<evidence type="ECO:0000313" key="7">
    <source>
        <dbReference type="EMBL" id="KFX09309.1"/>
    </source>
</evidence>
<name>A0AAW3EKV0_9GAMM</name>
<comment type="similarity">
    <text evidence="2 6">Belongs to the class-III pyridoxal-phosphate-dependent aminotransferase family.</text>
</comment>
<gene>
    <name evidence="7" type="ORF">JV38_06340</name>
    <name evidence="8" type="ORF">KU73_10060</name>
</gene>
<proteinExistence type="inferred from homology"/>
<dbReference type="EMBL" id="JQHP01000002">
    <property type="protein sequence ID" value="KFX09309.1"/>
    <property type="molecule type" value="Genomic_DNA"/>
</dbReference>
<evidence type="ECO:0000256" key="5">
    <source>
        <dbReference type="ARBA" id="ARBA00022898"/>
    </source>
</evidence>
<dbReference type="AlphaFoldDB" id="A0AAW3EKV0"/>
<dbReference type="InterPro" id="IPR015421">
    <property type="entry name" value="PyrdxlP-dep_Trfase_major"/>
</dbReference>
<evidence type="ECO:0000256" key="1">
    <source>
        <dbReference type="ARBA" id="ARBA00001933"/>
    </source>
</evidence>
<keyword evidence="3 7" id="KW-0032">Aminotransferase</keyword>
<evidence type="ECO:0000256" key="3">
    <source>
        <dbReference type="ARBA" id="ARBA00022576"/>
    </source>
</evidence>
<dbReference type="PROSITE" id="PS00600">
    <property type="entry name" value="AA_TRANSFER_CLASS_3"/>
    <property type="match status" value="1"/>
</dbReference>
<evidence type="ECO:0000256" key="4">
    <source>
        <dbReference type="ARBA" id="ARBA00022679"/>
    </source>
</evidence>
<dbReference type="CDD" id="cd00610">
    <property type="entry name" value="OAT_like"/>
    <property type="match status" value="1"/>
</dbReference>
<dbReference type="InterPro" id="IPR005814">
    <property type="entry name" value="Aminotrans_3"/>
</dbReference>
<evidence type="ECO:0000256" key="2">
    <source>
        <dbReference type="ARBA" id="ARBA00008954"/>
    </source>
</evidence>
<reference evidence="9 10" key="1">
    <citation type="submission" date="2014-08" db="EMBL/GenBank/DDBJ databases">
        <title>Genome sequences of NCPPB Pectobacterium isolates.</title>
        <authorList>
            <person name="Glover R.H."/>
            <person name="Sapp M."/>
            <person name="Elphinstone J."/>
        </authorList>
    </citation>
    <scope>NUCLEOTIDE SEQUENCE [LARGE SCALE GENOMIC DNA]</scope>
    <source>
        <strain evidence="7 9">NCPPB 3701</strain>
        <strain evidence="8 10">NCPPB3702</strain>
    </source>
</reference>
<dbReference type="InterPro" id="IPR015424">
    <property type="entry name" value="PyrdxlP-dep_Trfase"/>
</dbReference>
<dbReference type="PIRSF" id="PIRSF000521">
    <property type="entry name" value="Transaminase_4ab_Lys_Orn"/>
    <property type="match status" value="1"/>
</dbReference>
<dbReference type="EMBL" id="JQOH01000003">
    <property type="protein sequence ID" value="KGA29416.1"/>
    <property type="molecule type" value="Genomic_DNA"/>
</dbReference>
<dbReference type="FunFam" id="3.40.640.10:FF:000014">
    <property type="entry name" value="Adenosylmethionine-8-amino-7-oxononanoate aminotransferase, probable"/>
    <property type="match status" value="1"/>
</dbReference>
<evidence type="ECO:0000313" key="9">
    <source>
        <dbReference type="Proteomes" id="UP000029257"/>
    </source>
</evidence>
<comment type="caution">
    <text evidence="7">The sequence shown here is derived from an EMBL/GenBank/DDBJ whole genome shotgun (WGS) entry which is preliminary data.</text>
</comment>